<protein>
    <submittedName>
        <fullName evidence="2">Uncharacterized protein</fullName>
    </submittedName>
</protein>
<evidence type="ECO:0000313" key="3">
    <source>
        <dbReference type="Proteomes" id="UP000256952"/>
    </source>
</evidence>
<dbReference type="AlphaFoldDB" id="A0A375EBJ2"/>
<gene>
    <name evidence="2" type="ORF">CBM2613_P10065</name>
</gene>
<dbReference type="Proteomes" id="UP000256952">
    <property type="component" value="Plasmid CBM2613_p"/>
</dbReference>
<proteinExistence type="predicted"/>
<organism evidence="2 3">
    <name type="scientific">Cupriavidus taiwanensis</name>
    <dbReference type="NCBI Taxonomy" id="164546"/>
    <lineage>
        <taxon>Bacteria</taxon>
        <taxon>Pseudomonadati</taxon>
        <taxon>Pseudomonadota</taxon>
        <taxon>Betaproteobacteria</taxon>
        <taxon>Burkholderiales</taxon>
        <taxon>Burkholderiaceae</taxon>
        <taxon>Cupriavidus</taxon>
    </lineage>
</organism>
<feature type="region of interest" description="Disordered" evidence="1">
    <location>
        <begin position="1"/>
        <end position="33"/>
    </location>
</feature>
<sequence>MLAAPARSKQRGTLQSHYRPIRPAPSTSGSDSRAPVLIKIKSAYRLRSLNLWDPANFSYSRRSASAINIDLINKGEIMYLIAATKLRRLCWTYRNV</sequence>
<reference evidence="3" key="1">
    <citation type="submission" date="2018-01" db="EMBL/GenBank/DDBJ databases">
        <authorList>
            <person name="Gaut B.S."/>
            <person name="Morton B.R."/>
            <person name="Clegg M.T."/>
            <person name="Duvall M.R."/>
        </authorList>
    </citation>
    <scope>NUCLEOTIDE SEQUENCE [LARGE SCALE GENOMIC DNA]</scope>
    <source>
        <plasmid evidence="3">Plasmid cbm2613_p</plasmid>
    </source>
</reference>
<geneLocation type="plasmid" evidence="3">
    <name>cbm2613_p</name>
</geneLocation>
<accession>A0A375EBJ2</accession>
<evidence type="ECO:0000256" key="1">
    <source>
        <dbReference type="SAM" id="MobiDB-lite"/>
    </source>
</evidence>
<name>A0A375EBJ2_9BURK</name>
<keyword evidence="2" id="KW-0614">Plasmid</keyword>
<evidence type="ECO:0000313" key="2">
    <source>
        <dbReference type="EMBL" id="SOZ74421.1"/>
    </source>
</evidence>
<dbReference type="EMBL" id="LT976981">
    <property type="protein sequence ID" value="SOZ74421.1"/>
    <property type="molecule type" value="Genomic_DNA"/>
</dbReference>